<dbReference type="PANTHER" id="PTHR12243">
    <property type="entry name" value="MADF DOMAIN TRANSCRIPTION FACTOR"/>
    <property type="match status" value="1"/>
</dbReference>
<dbReference type="GO" id="GO:0006357">
    <property type="term" value="P:regulation of transcription by RNA polymerase II"/>
    <property type="evidence" value="ECO:0007669"/>
    <property type="project" value="TreeGrafter"/>
</dbReference>
<evidence type="ECO:0000313" key="3">
    <source>
        <dbReference type="WBParaSite" id="L893_g5733.t1"/>
    </source>
</evidence>
<dbReference type="WBParaSite" id="L893_g5733.t1">
    <property type="protein sequence ID" value="L893_g5733.t1"/>
    <property type="gene ID" value="L893_g5733"/>
</dbReference>
<dbReference type="InterPro" id="IPR039353">
    <property type="entry name" value="TF_Adf1"/>
</dbReference>
<evidence type="ECO:0000313" key="2">
    <source>
        <dbReference type="Proteomes" id="UP000095287"/>
    </source>
</evidence>
<reference evidence="3" key="1">
    <citation type="submission" date="2016-11" db="UniProtKB">
        <authorList>
            <consortium name="WormBaseParasite"/>
        </authorList>
    </citation>
    <scope>IDENTIFICATION</scope>
</reference>
<dbReference type="GO" id="GO:0005634">
    <property type="term" value="C:nucleus"/>
    <property type="evidence" value="ECO:0007669"/>
    <property type="project" value="TreeGrafter"/>
</dbReference>
<accession>A0A1I8AHS5</accession>
<feature type="domain" description="MADF" evidence="1">
    <location>
        <begin position="21"/>
        <end position="109"/>
    </location>
</feature>
<dbReference type="Pfam" id="PF10545">
    <property type="entry name" value="MADF_DNA_bdg"/>
    <property type="match status" value="1"/>
</dbReference>
<dbReference type="PROSITE" id="PS51029">
    <property type="entry name" value="MADF"/>
    <property type="match status" value="1"/>
</dbReference>
<keyword evidence="2" id="KW-1185">Reference proteome</keyword>
<proteinExistence type="predicted"/>
<dbReference type="PANTHER" id="PTHR12243:SF67">
    <property type="entry name" value="COREPRESSOR OF PANGOLIN, ISOFORM A-RELATED"/>
    <property type="match status" value="1"/>
</dbReference>
<protein>
    <submittedName>
        <fullName evidence="3">MADF domain-containing protein</fullName>
    </submittedName>
</protein>
<name>A0A1I8AHS5_9BILA</name>
<dbReference type="InterPro" id="IPR006578">
    <property type="entry name" value="MADF-dom"/>
</dbReference>
<sequence>MFGKSLTRDGHRAWSVEKRFKFIEEIKMRPLIWKPRTNSKNDFKIRMAQAEEVRLEIGEEHMSALDVFEKWRAMRDMYRTELRKCVRDSSYRSKWIFFDAMSFVRSTFRDRSLREAEPQCSEVEHIELPEDEEPQPFVHCGTRARSCPPEVDRVEKKMHVEEVL</sequence>
<dbReference type="GO" id="GO:0005667">
    <property type="term" value="C:transcription regulator complex"/>
    <property type="evidence" value="ECO:0007669"/>
    <property type="project" value="TreeGrafter"/>
</dbReference>
<dbReference type="Proteomes" id="UP000095287">
    <property type="component" value="Unplaced"/>
</dbReference>
<dbReference type="SMART" id="SM00595">
    <property type="entry name" value="MADF"/>
    <property type="match status" value="1"/>
</dbReference>
<organism evidence="2 3">
    <name type="scientific">Steinernema glaseri</name>
    <dbReference type="NCBI Taxonomy" id="37863"/>
    <lineage>
        <taxon>Eukaryota</taxon>
        <taxon>Metazoa</taxon>
        <taxon>Ecdysozoa</taxon>
        <taxon>Nematoda</taxon>
        <taxon>Chromadorea</taxon>
        <taxon>Rhabditida</taxon>
        <taxon>Tylenchina</taxon>
        <taxon>Panagrolaimomorpha</taxon>
        <taxon>Strongyloidoidea</taxon>
        <taxon>Steinernematidae</taxon>
        <taxon>Steinernema</taxon>
    </lineage>
</organism>
<dbReference type="AlphaFoldDB" id="A0A1I8AHS5"/>
<evidence type="ECO:0000259" key="1">
    <source>
        <dbReference type="PROSITE" id="PS51029"/>
    </source>
</evidence>